<organism evidence="2">
    <name type="scientific">viral metagenome</name>
    <dbReference type="NCBI Taxonomy" id="1070528"/>
    <lineage>
        <taxon>unclassified sequences</taxon>
        <taxon>metagenomes</taxon>
        <taxon>organismal metagenomes</taxon>
    </lineage>
</organism>
<reference evidence="2" key="1">
    <citation type="journal article" date="2020" name="Nature">
        <title>Giant virus diversity and host interactions through global metagenomics.</title>
        <authorList>
            <person name="Schulz F."/>
            <person name="Roux S."/>
            <person name="Paez-Espino D."/>
            <person name="Jungbluth S."/>
            <person name="Walsh D.A."/>
            <person name="Denef V.J."/>
            <person name="McMahon K.D."/>
            <person name="Konstantinidis K.T."/>
            <person name="Eloe-Fadrosh E.A."/>
            <person name="Kyrpides N.C."/>
            <person name="Woyke T."/>
        </authorList>
    </citation>
    <scope>NUCLEOTIDE SEQUENCE</scope>
    <source>
        <strain evidence="2">GVMAG-M-3300023179-99</strain>
    </source>
</reference>
<evidence type="ECO:0000256" key="1">
    <source>
        <dbReference type="SAM" id="Phobius"/>
    </source>
</evidence>
<name>A0A6C0HFK7_9ZZZZ</name>
<accession>A0A6C0HFK7</accession>
<protein>
    <submittedName>
        <fullName evidence="2">Uncharacterized protein</fullName>
    </submittedName>
</protein>
<keyword evidence="1" id="KW-0472">Membrane</keyword>
<keyword evidence="1" id="KW-0812">Transmembrane</keyword>
<keyword evidence="1" id="KW-1133">Transmembrane helix</keyword>
<feature type="transmembrane region" description="Helical" evidence="1">
    <location>
        <begin position="6"/>
        <end position="24"/>
    </location>
</feature>
<dbReference type="EMBL" id="MN739946">
    <property type="protein sequence ID" value="QHT79177.1"/>
    <property type="molecule type" value="Genomic_DNA"/>
</dbReference>
<evidence type="ECO:0000313" key="2">
    <source>
        <dbReference type="EMBL" id="QHT79177.1"/>
    </source>
</evidence>
<sequence>MSNTTIAVWTVGWCILFFILYRFVFNPQILIIPSVLNLKGCPDHWTKNGNMCLPPDGSVCHAFDPTKIKTLSQACAICKSCGTNWNGQC</sequence>
<dbReference type="AlphaFoldDB" id="A0A6C0HFK7"/>
<proteinExistence type="predicted"/>